<dbReference type="CDD" id="cd08551">
    <property type="entry name" value="Fe-ADH"/>
    <property type="match status" value="1"/>
</dbReference>
<dbReference type="AlphaFoldDB" id="A0A8G2F5U8"/>
<gene>
    <name evidence="7" type="ORF">SAMN05421830_104235</name>
</gene>
<name>A0A8G2F5U8_DESNO</name>
<dbReference type="InterPro" id="IPR018211">
    <property type="entry name" value="ADH_Fe_CS"/>
</dbReference>
<feature type="domain" description="Fe-containing alcohol dehydrogenase-like C-terminal" evidence="6">
    <location>
        <begin position="187"/>
        <end position="381"/>
    </location>
</feature>
<comment type="cofactor">
    <cofactor evidence="1">
        <name>Fe cation</name>
        <dbReference type="ChEBI" id="CHEBI:24875"/>
    </cofactor>
</comment>
<protein>
    <submittedName>
        <fullName evidence="7">Alcohol dehydrogenase, class IV</fullName>
    </submittedName>
</protein>
<dbReference type="RefSeq" id="WP_092191329.1">
    <property type="nucleotide sequence ID" value="NZ_FOTO01000004.1"/>
</dbReference>
<dbReference type="InterPro" id="IPR001670">
    <property type="entry name" value="ADH_Fe/GldA"/>
</dbReference>
<dbReference type="SUPFAM" id="SSF56796">
    <property type="entry name" value="Dehydroquinate synthase-like"/>
    <property type="match status" value="1"/>
</dbReference>
<dbReference type="Gene3D" id="3.40.50.1970">
    <property type="match status" value="1"/>
</dbReference>
<evidence type="ECO:0000256" key="1">
    <source>
        <dbReference type="ARBA" id="ARBA00001962"/>
    </source>
</evidence>
<dbReference type="PANTHER" id="PTHR11496">
    <property type="entry name" value="ALCOHOL DEHYDROGENASE"/>
    <property type="match status" value="1"/>
</dbReference>
<sequence>MIHTFQTVGKIIHGRGSSARIGDEVMRQGASRVFIIAGGSSIRNDCHKPLVESLARHDIPVEIFSGVSSEPTPSLVEECAASLRKFGADAVIGLGGGSVLDTAKAASLLAINGGPLEKYFGVDLIPAPCLPTFLVPTTAGTGSEMTSISVVADVASNSKKAIVSDHLFARAVVLDPELTVSMPPRITAATGLDALVHAMESYVNLSASPFTDCHNVQAMGMIAASIREAYSNGGNIEARESMLYASALAGMGFSNTQNGVIHAIAMAVPATHHIPHGVLVGALAPMGIAFNCLASPEKYARIAETLGCDAAGKNLDERAQSAADGFKRLLFDLGVKPGLEAHGVKREDIRGIAERAAATRRLMGNNPRKGTADELEKLIERHF</sequence>
<evidence type="ECO:0000259" key="6">
    <source>
        <dbReference type="Pfam" id="PF25137"/>
    </source>
</evidence>
<evidence type="ECO:0000256" key="2">
    <source>
        <dbReference type="ARBA" id="ARBA00007358"/>
    </source>
</evidence>
<keyword evidence="4" id="KW-0520">NAD</keyword>
<keyword evidence="8" id="KW-1185">Reference proteome</keyword>
<feature type="domain" description="Alcohol dehydrogenase iron-type/glycerol dehydrogenase GldA" evidence="5">
    <location>
        <begin position="10"/>
        <end position="176"/>
    </location>
</feature>
<evidence type="ECO:0000259" key="5">
    <source>
        <dbReference type="Pfam" id="PF00465"/>
    </source>
</evidence>
<keyword evidence="3" id="KW-0560">Oxidoreductase</keyword>
<evidence type="ECO:0000256" key="4">
    <source>
        <dbReference type="ARBA" id="ARBA00023027"/>
    </source>
</evidence>
<comment type="caution">
    <text evidence="7">The sequence shown here is derived from an EMBL/GenBank/DDBJ whole genome shotgun (WGS) entry which is preliminary data.</text>
</comment>
<reference evidence="7 8" key="1">
    <citation type="submission" date="2016-10" db="EMBL/GenBank/DDBJ databases">
        <authorList>
            <person name="Varghese N."/>
            <person name="Submissions S."/>
        </authorList>
    </citation>
    <scope>NUCLEOTIDE SEQUENCE [LARGE SCALE GENOMIC DNA]</scope>
    <source>
        <strain evidence="7 8">DSM 1741</strain>
    </source>
</reference>
<dbReference type="OrthoDB" id="9778433at2"/>
<dbReference type="Pfam" id="PF00465">
    <property type="entry name" value="Fe-ADH"/>
    <property type="match status" value="1"/>
</dbReference>
<dbReference type="GO" id="GO:0046872">
    <property type="term" value="F:metal ion binding"/>
    <property type="evidence" value="ECO:0007669"/>
    <property type="project" value="InterPro"/>
</dbReference>
<dbReference type="FunFam" id="3.40.50.1970:FF:000003">
    <property type="entry name" value="Alcohol dehydrogenase, iron-containing"/>
    <property type="match status" value="1"/>
</dbReference>
<dbReference type="FunFam" id="1.20.1090.10:FF:000001">
    <property type="entry name" value="Aldehyde-alcohol dehydrogenase"/>
    <property type="match status" value="1"/>
</dbReference>
<dbReference type="InterPro" id="IPR039697">
    <property type="entry name" value="Alcohol_dehydrogenase_Fe"/>
</dbReference>
<accession>A0A8G2F5U8</accession>
<dbReference type="InterPro" id="IPR056798">
    <property type="entry name" value="ADH_Fe_C"/>
</dbReference>
<evidence type="ECO:0000313" key="8">
    <source>
        <dbReference type="Proteomes" id="UP000199581"/>
    </source>
</evidence>
<evidence type="ECO:0000256" key="3">
    <source>
        <dbReference type="ARBA" id="ARBA00023002"/>
    </source>
</evidence>
<comment type="similarity">
    <text evidence="2">Belongs to the iron-containing alcohol dehydrogenase family.</text>
</comment>
<dbReference type="GO" id="GO:0004022">
    <property type="term" value="F:alcohol dehydrogenase (NAD+) activity"/>
    <property type="evidence" value="ECO:0007669"/>
    <property type="project" value="TreeGrafter"/>
</dbReference>
<dbReference type="EMBL" id="FOTO01000004">
    <property type="protein sequence ID" value="SFL65846.1"/>
    <property type="molecule type" value="Genomic_DNA"/>
</dbReference>
<dbReference type="Proteomes" id="UP000199581">
    <property type="component" value="Unassembled WGS sequence"/>
</dbReference>
<dbReference type="Gene3D" id="1.20.1090.10">
    <property type="entry name" value="Dehydroquinate synthase-like - alpha domain"/>
    <property type="match status" value="1"/>
</dbReference>
<dbReference type="PANTHER" id="PTHR11496:SF102">
    <property type="entry name" value="ALCOHOL DEHYDROGENASE 4"/>
    <property type="match status" value="1"/>
</dbReference>
<evidence type="ECO:0000313" key="7">
    <source>
        <dbReference type="EMBL" id="SFL65846.1"/>
    </source>
</evidence>
<organism evidence="7 8">
    <name type="scientific">Desulfomicrobium norvegicum (strain DSM 1741 / NCIMB 8310)</name>
    <name type="common">Desulfovibrio baculatus (strain Norway 4)</name>
    <name type="synonym">Desulfovibrio desulfuricans (strain Norway 4)</name>
    <dbReference type="NCBI Taxonomy" id="52561"/>
    <lineage>
        <taxon>Bacteria</taxon>
        <taxon>Pseudomonadati</taxon>
        <taxon>Thermodesulfobacteriota</taxon>
        <taxon>Desulfovibrionia</taxon>
        <taxon>Desulfovibrionales</taxon>
        <taxon>Desulfomicrobiaceae</taxon>
        <taxon>Desulfomicrobium</taxon>
    </lineage>
</organism>
<proteinExistence type="inferred from homology"/>
<dbReference type="Pfam" id="PF25137">
    <property type="entry name" value="ADH_Fe_C"/>
    <property type="match status" value="1"/>
</dbReference>
<dbReference type="PROSITE" id="PS00913">
    <property type="entry name" value="ADH_IRON_1"/>
    <property type="match status" value="1"/>
</dbReference>